<dbReference type="InterPro" id="IPR051685">
    <property type="entry name" value="Ycf3/AcsC/BcsC/TPR_MFPF"/>
</dbReference>
<name>A0A9W5YC90_9FIRM</name>
<dbReference type="InterPro" id="IPR011990">
    <property type="entry name" value="TPR-like_helical_dom_sf"/>
</dbReference>
<feature type="signal peptide" evidence="3">
    <location>
        <begin position="1"/>
        <end position="26"/>
    </location>
</feature>
<feature type="chain" id="PRO_5040755296" evidence="3">
    <location>
        <begin position="27"/>
        <end position="391"/>
    </location>
</feature>
<reference evidence="4" key="1">
    <citation type="submission" date="2022-06" db="EMBL/GenBank/DDBJ databases">
        <title>Vallitalea longa sp. nov., an anaerobic bacterium isolated from marine sediment.</title>
        <authorList>
            <person name="Hirano S."/>
            <person name="Terahara T."/>
            <person name="Mori K."/>
            <person name="Hamada M."/>
            <person name="Matsumoto R."/>
            <person name="Kobayashi T."/>
        </authorList>
    </citation>
    <scope>NUCLEOTIDE SEQUENCE</scope>
    <source>
        <strain evidence="4">SH18-1</strain>
    </source>
</reference>
<keyword evidence="3" id="KW-0732">Signal</keyword>
<evidence type="ECO:0000256" key="3">
    <source>
        <dbReference type="SAM" id="SignalP"/>
    </source>
</evidence>
<evidence type="ECO:0000313" key="5">
    <source>
        <dbReference type="Proteomes" id="UP001144256"/>
    </source>
</evidence>
<accession>A0A9W5YC90</accession>
<dbReference type="SUPFAM" id="SSF48452">
    <property type="entry name" value="TPR-like"/>
    <property type="match status" value="1"/>
</dbReference>
<dbReference type="Gene3D" id="1.25.40.10">
    <property type="entry name" value="Tetratricopeptide repeat domain"/>
    <property type="match status" value="1"/>
</dbReference>
<dbReference type="InterPro" id="IPR003107">
    <property type="entry name" value="HAT"/>
</dbReference>
<proteinExistence type="predicted"/>
<dbReference type="GO" id="GO:0006396">
    <property type="term" value="P:RNA processing"/>
    <property type="evidence" value="ECO:0007669"/>
    <property type="project" value="InterPro"/>
</dbReference>
<organism evidence="4 5">
    <name type="scientific">Vallitalea longa</name>
    <dbReference type="NCBI Taxonomy" id="2936439"/>
    <lineage>
        <taxon>Bacteria</taxon>
        <taxon>Bacillati</taxon>
        <taxon>Bacillota</taxon>
        <taxon>Clostridia</taxon>
        <taxon>Lachnospirales</taxon>
        <taxon>Vallitaleaceae</taxon>
        <taxon>Vallitalea</taxon>
    </lineage>
</organism>
<keyword evidence="2" id="KW-0802">TPR repeat</keyword>
<sequence length="391" mass="45335">MNIKKGLLAGALVATIGITSLNSVYAKTDVKELNDNIASAITEYSVFDFKHFSKEFKEDISKEDYKKAEKLFNKAIKLEDDSSKYWDELYKLDLFDEIENVDITIGSDLTFEEFAKSFKKDLKEEDKKKAKELYEKAVQLDKDKKYDEAVKVWNQLFEMNLFDEMGENVKVENMDEDIILSGSEAIFIDDLSEIPGDIIVEINNTSFEEFSKNFKKDLKEEDKKKAKELYEKAVQLDKDKKYDEAVKVWSQLFEMNLFNEMKDIEHMNIGNIEDVITFDGDIDMDKIIESGVITIDGDIDMDNVSNFDMTKVDGNMIISSEAIIDIAQPFTFEEFSKGFKKDLKPEVIEKAKELFEKATKKEEEVQKVWDEIYKMDIFEINIEEISTGIEI</sequence>
<evidence type="ECO:0000313" key="4">
    <source>
        <dbReference type="EMBL" id="GKX29891.1"/>
    </source>
</evidence>
<dbReference type="EMBL" id="BRLB01000006">
    <property type="protein sequence ID" value="GKX29891.1"/>
    <property type="molecule type" value="Genomic_DNA"/>
</dbReference>
<evidence type="ECO:0000256" key="1">
    <source>
        <dbReference type="ARBA" id="ARBA00022737"/>
    </source>
</evidence>
<dbReference type="PANTHER" id="PTHR44943">
    <property type="entry name" value="CELLULOSE SYNTHASE OPERON PROTEIN C"/>
    <property type="match status" value="1"/>
</dbReference>
<keyword evidence="1" id="KW-0677">Repeat</keyword>
<protein>
    <submittedName>
        <fullName evidence="4">Uncharacterized protein</fullName>
    </submittedName>
</protein>
<dbReference type="Proteomes" id="UP001144256">
    <property type="component" value="Unassembled WGS sequence"/>
</dbReference>
<comment type="caution">
    <text evidence="4">The sequence shown here is derived from an EMBL/GenBank/DDBJ whole genome shotgun (WGS) entry which is preliminary data.</text>
</comment>
<dbReference type="AlphaFoldDB" id="A0A9W5YC90"/>
<dbReference type="SMART" id="SM00386">
    <property type="entry name" value="HAT"/>
    <property type="match status" value="4"/>
</dbReference>
<dbReference type="RefSeq" id="WP_281815626.1">
    <property type="nucleotide sequence ID" value="NZ_BRLB01000006.1"/>
</dbReference>
<gene>
    <name evidence="4" type="ORF">SH1V18_23710</name>
</gene>
<dbReference type="PANTHER" id="PTHR44943:SF8">
    <property type="entry name" value="TPR REPEAT-CONTAINING PROTEIN MJ0263"/>
    <property type="match status" value="1"/>
</dbReference>
<evidence type="ECO:0000256" key="2">
    <source>
        <dbReference type="ARBA" id="ARBA00022803"/>
    </source>
</evidence>
<keyword evidence="5" id="KW-1185">Reference proteome</keyword>